<dbReference type="RefSeq" id="XP_003064509.1">
    <property type="nucleotide sequence ID" value="XM_003064463.1"/>
</dbReference>
<dbReference type="PANTHER" id="PTHR43391:SF14">
    <property type="entry name" value="DEHYDROGENASE_REDUCTASE SDR FAMILY PROTEIN 7-LIKE"/>
    <property type="match status" value="1"/>
</dbReference>
<dbReference type="GeneID" id="9689950"/>
<keyword evidence="5" id="KW-1185">Reference proteome</keyword>
<dbReference type="Gene3D" id="3.40.50.720">
    <property type="entry name" value="NAD(P)-binding Rossmann-like Domain"/>
    <property type="match status" value="1"/>
</dbReference>
<gene>
    <name evidence="4" type="ORF">MICPUCDRAFT_54239</name>
</gene>
<dbReference type="GO" id="GO:0016491">
    <property type="term" value="F:oxidoreductase activity"/>
    <property type="evidence" value="ECO:0007669"/>
    <property type="project" value="UniProtKB-KW"/>
</dbReference>
<evidence type="ECO:0000313" key="5">
    <source>
        <dbReference type="Proteomes" id="UP000001876"/>
    </source>
</evidence>
<dbReference type="InterPro" id="IPR020904">
    <property type="entry name" value="Sc_DH/Rdtase_CS"/>
</dbReference>
<dbReference type="eggNOG" id="KOG1205">
    <property type="taxonomic scope" value="Eukaryota"/>
</dbReference>
<dbReference type="InterPro" id="IPR036291">
    <property type="entry name" value="NAD(P)-bd_dom_sf"/>
</dbReference>
<name>C1N8U1_MICPC</name>
<evidence type="ECO:0000256" key="3">
    <source>
        <dbReference type="ARBA" id="ARBA00023002"/>
    </source>
</evidence>
<dbReference type="PANTHER" id="PTHR43391">
    <property type="entry name" value="RETINOL DEHYDROGENASE-RELATED"/>
    <property type="match status" value="1"/>
</dbReference>
<evidence type="ECO:0000313" key="4">
    <source>
        <dbReference type="EMBL" id="EEH51414.1"/>
    </source>
</evidence>
<dbReference type="Proteomes" id="UP000001876">
    <property type="component" value="Unassembled WGS sequence"/>
</dbReference>
<dbReference type="STRING" id="564608.C1N8U1"/>
<dbReference type="SUPFAM" id="SSF51735">
    <property type="entry name" value="NAD(P)-binding Rossmann-fold domains"/>
    <property type="match status" value="1"/>
</dbReference>
<accession>C1N8U1</accession>
<dbReference type="AlphaFoldDB" id="C1N8U1"/>
<dbReference type="KEGG" id="mpp:MICPUCDRAFT_54239"/>
<dbReference type="Pfam" id="PF00106">
    <property type="entry name" value="adh_short"/>
    <property type="match status" value="1"/>
</dbReference>
<reference evidence="4 5" key="1">
    <citation type="journal article" date="2009" name="Science">
        <title>Green evolution and dynamic adaptations revealed by genomes of the marine picoeukaryotes Micromonas.</title>
        <authorList>
            <person name="Worden A.Z."/>
            <person name="Lee J.H."/>
            <person name="Mock T."/>
            <person name="Rouze P."/>
            <person name="Simmons M.P."/>
            <person name="Aerts A.L."/>
            <person name="Allen A.E."/>
            <person name="Cuvelier M.L."/>
            <person name="Derelle E."/>
            <person name="Everett M.V."/>
            <person name="Foulon E."/>
            <person name="Grimwood J."/>
            <person name="Gundlach H."/>
            <person name="Henrissat B."/>
            <person name="Napoli C."/>
            <person name="McDonald S.M."/>
            <person name="Parker M.S."/>
            <person name="Rombauts S."/>
            <person name="Salamov A."/>
            <person name="Von Dassow P."/>
            <person name="Badger J.H."/>
            <person name="Coutinho P.M."/>
            <person name="Demir E."/>
            <person name="Dubchak I."/>
            <person name="Gentemann C."/>
            <person name="Eikrem W."/>
            <person name="Gready J.E."/>
            <person name="John U."/>
            <person name="Lanier W."/>
            <person name="Lindquist E.A."/>
            <person name="Lucas S."/>
            <person name="Mayer K.F."/>
            <person name="Moreau H."/>
            <person name="Not F."/>
            <person name="Otillar R."/>
            <person name="Panaud O."/>
            <person name="Pangilinan J."/>
            <person name="Paulsen I."/>
            <person name="Piegu B."/>
            <person name="Poliakov A."/>
            <person name="Robbens S."/>
            <person name="Schmutz J."/>
            <person name="Toulza E."/>
            <person name="Wyss T."/>
            <person name="Zelensky A."/>
            <person name="Zhou K."/>
            <person name="Armbrust E.V."/>
            <person name="Bhattacharya D."/>
            <person name="Goodenough U.W."/>
            <person name="Van de Peer Y."/>
            <person name="Grigoriev I.V."/>
        </authorList>
    </citation>
    <scope>NUCLEOTIDE SEQUENCE [LARGE SCALE GENOMIC DNA]</scope>
    <source>
        <strain evidence="4 5">CCMP1545</strain>
    </source>
</reference>
<protein>
    <submittedName>
        <fullName evidence="4">Predicted protein</fullName>
    </submittedName>
</protein>
<dbReference type="EMBL" id="GG663751">
    <property type="protein sequence ID" value="EEH51414.1"/>
    <property type="molecule type" value="Genomic_DNA"/>
</dbReference>
<organism evidence="5">
    <name type="scientific">Micromonas pusilla (strain CCMP1545)</name>
    <name type="common">Picoplanktonic green alga</name>
    <dbReference type="NCBI Taxonomy" id="564608"/>
    <lineage>
        <taxon>Eukaryota</taxon>
        <taxon>Viridiplantae</taxon>
        <taxon>Chlorophyta</taxon>
        <taxon>Mamiellophyceae</taxon>
        <taxon>Mamiellales</taxon>
        <taxon>Mamiellaceae</taxon>
        <taxon>Micromonas</taxon>
    </lineage>
</organism>
<comment type="similarity">
    <text evidence="1">Belongs to the short-chain dehydrogenases/reductases (SDR) family.</text>
</comment>
<dbReference type="InterPro" id="IPR002347">
    <property type="entry name" value="SDR_fam"/>
</dbReference>
<dbReference type="PRINTS" id="PR00081">
    <property type="entry name" value="GDHRDH"/>
</dbReference>
<evidence type="ECO:0000256" key="2">
    <source>
        <dbReference type="ARBA" id="ARBA00022857"/>
    </source>
</evidence>
<dbReference type="OrthoDB" id="498525at2759"/>
<dbReference type="PROSITE" id="PS00061">
    <property type="entry name" value="ADH_SHORT"/>
    <property type="match status" value="1"/>
</dbReference>
<keyword evidence="2" id="KW-0521">NADP</keyword>
<sequence length="174" mass="19160">METNFFGMVRTVRCAVPAMTGPYKRIINIGSIGGRIGLPFQSMYSASKAAVMVWTDALRMETWSSGVRVSLVEPGDLKPGMVNAAKADGFDDDAIASRAFDIMRKEEAEGTDPKAVARAIVRSLRSTTPAGRVLIGPDAWLVETLGRLVPHAWKEFFLASHYRVPPRHDAWIRV</sequence>
<keyword evidence="3" id="KW-0560">Oxidoreductase</keyword>
<proteinExistence type="inferred from homology"/>
<evidence type="ECO:0000256" key="1">
    <source>
        <dbReference type="ARBA" id="ARBA00006484"/>
    </source>
</evidence>